<dbReference type="EMBL" id="JWZX01003326">
    <property type="protein sequence ID" value="KOO21878.1"/>
    <property type="molecule type" value="Genomic_DNA"/>
</dbReference>
<keyword evidence="2" id="KW-0472">Membrane</keyword>
<dbReference type="AlphaFoldDB" id="A0A0M0J6M0"/>
<dbReference type="OrthoDB" id="18894at2759"/>
<feature type="transmembrane region" description="Helical" evidence="2">
    <location>
        <begin position="69"/>
        <end position="94"/>
    </location>
</feature>
<name>A0A0M0J6M0_9EUKA</name>
<evidence type="ECO:0000313" key="4">
    <source>
        <dbReference type="EMBL" id="KOO21878.1"/>
    </source>
</evidence>
<keyword evidence="2" id="KW-0812">Transmembrane</keyword>
<comment type="caution">
    <text evidence="4">The sequence shown here is derived from an EMBL/GenBank/DDBJ whole genome shotgun (WGS) entry which is preliminary data.</text>
</comment>
<keyword evidence="5" id="KW-1185">Reference proteome</keyword>
<feature type="transmembrane region" description="Helical" evidence="2">
    <location>
        <begin position="40"/>
        <end position="57"/>
    </location>
</feature>
<sequence length="157" mass="17142">MEIDEVEEDEDEEDEGHTLLGRGAKHDTPGRPPPQQRGSIVTFVLLWYTASTALIFINKWAFGVARIRFPLMVTAAHLAMKTVLAALTLCLQLGSLPTIKHTHTTWVAFACAGCATATDIALSNASFMYVTVTTYIIVKSSVPAWILCFSLCLGLPM</sequence>
<dbReference type="Pfam" id="PF03151">
    <property type="entry name" value="TPT"/>
    <property type="match status" value="1"/>
</dbReference>
<dbReference type="InterPro" id="IPR004853">
    <property type="entry name" value="Sugar_P_trans_dom"/>
</dbReference>
<keyword evidence="2" id="KW-1133">Transmembrane helix</keyword>
<evidence type="ECO:0000313" key="5">
    <source>
        <dbReference type="Proteomes" id="UP000037460"/>
    </source>
</evidence>
<protein>
    <submittedName>
        <fullName evidence="4">Solute carrier family 35 member c2</fullName>
    </submittedName>
</protein>
<accession>A0A0M0J6M0</accession>
<proteinExistence type="predicted"/>
<dbReference type="Proteomes" id="UP000037460">
    <property type="component" value="Unassembled WGS sequence"/>
</dbReference>
<feature type="domain" description="Sugar phosphate transporter" evidence="3">
    <location>
        <begin position="41"/>
        <end position="151"/>
    </location>
</feature>
<feature type="transmembrane region" description="Helical" evidence="2">
    <location>
        <begin position="136"/>
        <end position="155"/>
    </location>
</feature>
<feature type="region of interest" description="Disordered" evidence="1">
    <location>
        <begin position="1"/>
        <end position="35"/>
    </location>
</feature>
<gene>
    <name evidence="4" type="ORF">Ctob_005452</name>
</gene>
<feature type="compositionally biased region" description="Acidic residues" evidence="1">
    <location>
        <begin position="1"/>
        <end position="15"/>
    </location>
</feature>
<feature type="transmembrane region" description="Helical" evidence="2">
    <location>
        <begin position="106"/>
        <end position="130"/>
    </location>
</feature>
<evidence type="ECO:0000259" key="3">
    <source>
        <dbReference type="Pfam" id="PF03151"/>
    </source>
</evidence>
<organism evidence="4 5">
    <name type="scientific">Chrysochromulina tobinii</name>
    <dbReference type="NCBI Taxonomy" id="1460289"/>
    <lineage>
        <taxon>Eukaryota</taxon>
        <taxon>Haptista</taxon>
        <taxon>Haptophyta</taxon>
        <taxon>Prymnesiophyceae</taxon>
        <taxon>Prymnesiales</taxon>
        <taxon>Chrysochromulinaceae</taxon>
        <taxon>Chrysochromulina</taxon>
    </lineage>
</organism>
<evidence type="ECO:0000256" key="2">
    <source>
        <dbReference type="SAM" id="Phobius"/>
    </source>
</evidence>
<evidence type="ECO:0000256" key="1">
    <source>
        <dbReference type="SAM" id="MobiDB-lite"/>
    </source>
</evidence>
<reference evidence="5" key="1">
    <citation type="journal article" date="2015" name="PLoS Genet.">
        <title>Genome Sequence and Transcriptome Analyses of Chrysochromulina tobin: Metabolic Tools for Enhanced Algal Fitness in the Prominent Order Prymnesiales (Haptophyceae).</title>
        <authorList>
            <person name="Hovde B.T."/>
            <person name="Deodato C.R."/>
            <person name="Hunsperger H.M."/>
            <person name="Ryken S.A."/>
            <person name="Yost W."/>
            <person name="Jha R.K."/>
            <person name="Patterson J."/>
            <person name="Monnat R.J. Jr."/>
            <person name="Barlow S.B."/>
            <person name="Starkenburg S.R."/>
            <person name="Cattolico R.A."/>
        </authorList>
    </citation>
    <scope>NUCLEOTIDE SEQUENCE</scope>
    <source>
        <strain evidence="5">CCMP291</strain>
    </source>
</reference>